<keyword evidence="2" id="KW-1185">Reference proteome</keyword>
<dbReference type="EMBL" id="ML220114">
    <property type="protein sequence ID" value="TGZ82915.1"/>
    <property type="molecule type" value="Genomic_DNA"/>
</dbReference>
<dbReference type="Proteomes" id="UP000298138">
    <property type="component" value="Unassembled WGS sequence"/>
</dbReference>
<dbReference type="PANTHER" id="PTHR28289:SF1">
    <property type="entry name" value="DASH COMPLEX SUBUNIT HSK3"/>
    <property type="match status" value="1"/>
</dbReference>
<name>A0A4V3SJ78_9PEZI</name>
<protein>
    <recommendedName>
        <fullName evidence="3">DASH complex subunit Hsk3 like-domain-containing protein</fullName>
    </recommendedName>
</protein>
<dbReference type="Pfam" id="PF08227">
    <property type="entry name" value="DASH_Hsk3"/>
    <property type="match status" value="1"/>
</dbReference>
<organism evidence="1 2">
    <name type="scientific">Ascodesmis nigricans</name>
    <dbReference type="NCBI Taxonomy" id="341454"/>
    <lineage>
        <taxon>Eukaryota</taxon>
        <taxon>Fungi</taxon>
        <taxon>Dikarya</taxon>
        <taxon>Ascomycota</taxon>
        <taxon>Pezizomycotina</taxon>
        <taxon>Pezizomycetes</taxon>
        <taxon>Pezizales</taxon>
        <taxon>Ascodesmidaceae</taxon>
        <taxon>Ascodesmis</taxon>
    </lineage>
</organism>
<dbReference type="GO" id="GO:0008608">
    <property type="term" value="P:attachment of spindle microtubules to kinetochore"/>
    <property type="evidence" value="ECO:0007669"/>
    <property type="project" value="InterPro"/>
</dbReference>
<evidence type="ECO:0000313" key="1">
    <source>
        <dbReference type="EMBL" id="TGZ82915.1"/>
    </source>
</evidence>
<proteinExistence type="predicted"/>
<dbReference type="STRING" id="341454.A0A4V3SJ78"/>
<dbReference type="InterPro" id="IPR042332">
    <property type="entry name" value="Hsk3"/>
</dbReference>
<dbReference type="GO" id="GO:0042729">
    <property type="term" value="C:DASH complex"/>
    <property type="evidence" value="ECO:0007669"/>
    <property type="project" value="TreeGrafter"/>
</dbReference>
<dbReference type="InParanoid" id="A0A4V3SJ78"/>
<dbReference type="AlphaFoldDB" id="A0A4V3SJ78"/>
<dbReference type="PANTHER" id="PTHR28289">
    <property type="entry name" value="DASH COMPLEX SUBUNIT HSK3"/>
    <property type="match status" value="1"/>
</dbReference>
<dbReference type="GO" id="GO:0051010">
    <property type="term" value="F:microtubule plus-end binding"/>
    <property type="evidence" value="ECO:0007669"/>
    <property type="project" value="TreeGrafter"/>
</dbReference>
<dbReference type="OrthoDB" id="3358869at2759"/>
<gene>
    <name evidence="1" type="ORF">EX30DRAFT_394177</name>
</gene>
<sequence>MAPPANRPSRYSMAPVSAATSKARQLSHLHSQLAQLQARLADLEDISRTTAVQAKNIQALGTLNGALFMGAAKVLGDEGAGIGGAGREGEKRS</sequence>
<evidence type="ECO:0008006" key="3">
    <source>
        <dbReference type="Google" id="ProtNLM"/>
    </source>
</evidence>
<evidence type="ECO:0000313" key="2">
    <source>
        <dbReference type="Proteomes" id="UP000298138"/>
    </source>
</evidence>
<dbReference type="InterPro" id="IPR013183">
    <property type="entry name" value="Hsk3-like"/>
</dbReference>
<reference evidence="1 2" key="1">
    <citation type="submission" date="2019-04" db="EMBL/GenBank/DDBJ databases">
        <title>Comparative genomics and transcriptomics to analyze fruiting body development in filamentous ascomycetes.</title>
        <authorList>
            <consortium name="DOE Joint Genome Institute"/>
            <person name="Lutkenhaus R."/>
            <person name="Traeger S."/>
            <person name="Breuer J."/>
            <person name="Kuo A."/>
            <person name="Lipzen A."/>
            <person name="Pangilinan J."/>
            <person name="Dilworth D."/>
            <person name="Sandor L."/>
            <person name="Poggeler S."/>
            <person name="Barry K."/>
            <person name="Grigoriev I.V."/>
            <person name="Nowrousian M."/>
        </authorList>
    </citation>
    <scope>NUCLEOTIDE SEQUENCE [LARGE SCALE GENOMIC DNA]</scope>
    <source>
        <strain evidence="1 2">CBS 389.68</strain>
    </source>
</reference>
<accession>A0A4V3SJ78</accession>